<evidence type="ECO:0000313" key="3">
    <source>
        <dbReference type="EMBL" id="GFR45729.1"/>
    </source>
</evidence>
<accession>A0AAD3DR92</accession>
<dbReference type="SUPFAM" id="SSF51735">
    <property type="entry name" value="NAD(P)-binding Rossmann-fold domains"/>
    <property type="match status" value="1"/>
</dbReference>
<evidence type="ECO:0000256" key="2">
    <source>
        <dbReference type="ARBA" id="ARBA00023002"/>
    </source>
</evidence>
<dbReference type="PANTHER" id="PTHR24320:SF148">
    <property type="entry name" value="NAD(P)-BINDING ROSSMANN-FOLD SUPERFAMILY PROTEIN"/>
    <property type="match status" value="1"/>
</dbReference>
<gene>
    <name evidence="3" type="ORF">Agub_g7145</name>
</gene>
<reference evidence="3 4" key="1">
    <citation type="journal article" date="2021" name="Sci. Rep.">
        <title>Genome sequencing of the multicellular alga Astrephomene provides insights into convergent evolution of germ-soma differentiation.</title>
        <authorList>
            <person name="Yamashita S."/>
            <person name="Yamamoto K."/>
            <person name="Matsuzaki R."/>
            <person name="Suzuki S."/>
            <person name="Yamaguchi H."/>
            <person name="Hirooka S."/>
            <person name="Minakuchi Y."/>
            <person name="Miyagishima S."/>
            <person name="Kawachi M."/>
            <person name="Toyoda A."/>
            <person name="Nozaki H."/>
        </authorList>
    </citation>
    <scope>NUCLEOTIDE SEQUENCE [LARGE SCALE GENOMIC DNA]</scope>
    <source>
        <strain evidence="3 4">NIES-4017</strain>
    </source>
</reference>
<sequence length="105" mass="11286">MTGWWSNVVAGVRNAIIFTYDILFQTWGMRHLPRHIDDIGDSVEGLTAIVTGPTSGIGEETAAALVRRGAKVVLACRSAQRGEALRQSLLAAAEAAGRKRPEVEV</sequence>
<evidence type="ECO:0000256" key="1">
    <source>
        <dbReference type="ARBA" id="ARBA00006484"/>
    </source>
</evidence>
<dbReference type="InterPro" id="IPR002347">
    <property type="entry name" value="SDR_fam"/>
</dbReference>
<dbReference type="Gene3D" id="3.40.50.720">
    <property type="entry name" value="NAD(P)-binding Rossmann-like Domain"/>
    <property type="match status" value="1"/>
</dbReference>
<feature type="non-terminal residue" evidence="3">
    <location>
        <position position="105"/>
    </location>
</feature>
<organism evidence="3 4">
    <name type="scientific">Astrephomene gubernaculifera</name>
    <dbReference type="NCBI Taxonomy" id="47775"/>
    <lineage>
        <taxon>Eukaryota</taxon>
        <taxon>Viridiplantae</taxon>
        <taxon>Chlorophyta</taxon>
        <taxon>core chlorophytes</taxon>
        <taxon>Chlorophyceae</taxon>
        <taxon>CS clade</taxon>
        <taxon>Chlamydomonadales</taxon>
        <taxon>Astrephomenaceae</taxon>
        <taxon>Astrephomene</taxon>
    </lineage>
</organism>
<evidence type="ECO:0000313" key="4">
    <source>
        <dbReference type="Proteomes" id="UP001054857"/>
    </source>
</evidence>
<dbReference type="Proteomes" id="UP001054857">
    <property type="component" value="Unassembled WGS sequence"/>
</dbReference>
<keyword evidence="4" id="KW-1185">Reference proteome</keyword>
<keyword evidence="2" id="KW-0560">Oxidoreductase</keyword>
<comment type="similarity">
    <text evidence="1">Belongs to the short-chain dehydrogenases/reductases (SDR) family.</text>
</comment>
<dbReference type="AlphaFoldDB" id="A0AAD3DR92"/>
<proteinExistence type="inferred from homology"/>
<dbReference type="EMBL" id="BMAR01000010">
    <property type="protein sequence ID" value="GFR45729.1"/>
    <property type="molecule type" value="Genomic_DNA"/>
</dbReference>
<comment type="caution">
    <text evidence="3">The sequence shown here is derived from an EMBL/GenBank/DDBJ whole genome shotgun (WGS) entry which is preliminary data.</text>
</comment>
<dbReference type="GO" id="GO:0016491">
    <property type="term" value="F:oxidoreductase activity"/>
    <property type="evidence" value="ECO:0007669"/>
    <property type="project" value="UniProtKB-KW"/>
</dbReference>
<protein>
    <submittedName>
        <fullName evidence="3">Uncharacterized protein</fullName>
    </submittedName>
</protein>
<name>A0AAD3DR92_9CHLO</name>
<dbReference type="InterPro" id="IPR036291">
    <property type="entry name" value="NAD(P)-bd_dom_sf"/>
</dbReference>
<dbReference type="PANTHER" id="PTHR24320">
    <property type="entry name" value="RETINOL DEHYDROGENASE"/>
    <property type="match status" value="1"/>
</dbReference>
<dbReference type="Pfam" id="PF00106">
    <property type="entry name" value="adh_short"/>
    <property type="match status" value="1"/>
</dbReference>